<dbReference type="AlphaFoldDB" id="A0A426FZ49"/>
<accession>A0A426FZ49</accession>
<dbReference type="PROSITE" id="PS51109">
    <property type="entry name" value="G5"/>
    <property type="match status" value="2"/>
</dbReference>
<comment type="caution">
    <text evidence="3">The sequence shown here is derived from an EMBL/GenBank/DDBJ whole genome shotgun (WGS) entry which is preliminary data.</text>
</comment>
<dbReference type="SMART" id="SM01208">
    <property type="entry name" value="G5"/>
    <property type="match status" value="1"/>
</dbReference>
<proteinExistence type="predicted"/>
<organism evidence="3 4">
    <name type="scientific">Streptococcus suis</name>
    <dbReference type="NCBI Taxonomy" id="1307"/>
    <lineage>
        <taxon>Bacteria</taxon>
        <taxon>Bacillati</taxon>
        <taxon>Bacillota</taxon>
        <taxon>Bacilli</taxon>
        <taxon>Lactobacillales</taxon>
        <taxon>Streptococcaceae</taxon>
        <taxon>Streptococcus</taxon>
    </lineage>
</organism>
<evidence type="ECO:0000259" key="2">
    <source>
        <dbReference type="PROSITE" id="PS51109"/>
    </source>
</evidence>
<dbReference type="Gene3D" id="2.20.230.10">
    <property type="entry name" value="Resuscitation-promoting factor rpfb"/>
    <property type="match status" value="1"/>
</dbReference>
<reference evidence="3 4" key="1">
    <citation type="submission" date="2018-11" db="EMBL/GenBank/DDBJ databases">
        <title>Changes in penicillin susceptibility of Streptococcus suis isolates by amino acid alterations in the penicillin-binding protein.</title>
        <authorList>
            <person name="Niemann L."/>
            <person name="Eichhorn I."/>
        </authorList>
    </citation>
    <scope>NUCLEOTIDE SEQUENCE [LARGE SCALE GENOMIC DNA]</scope>
    <source>
        <strain evidence="3 4">IMT40738</strain>
    </source>
</reference>
<feature type="non-terminal residue" evidence="3">
    <location>
        <position position="110"/>
    </location>
</feature>
<sequence length="110" mass="11902">VVKTEEISNTITTPATPRIVQVGTKVVEEVAKDAPSHELPSLDIVESDTSYTEPVAYDTLEFPNNELLAGETVVSQEGVDGVRTIVTRRYTVDGQVVKTEEISNTITTPA</sequence>
<dbReference type="InterPro" id="IPR011098">
    <property type="entry name" value="G5_dom"/>
</dbReference>
<dbReference type="Proteomes" id="UP000278566">
    <property type="component" value="Unassembled WGS sequence"/>
</dbReference>
<dbReference type="RefSeq" id="WP_142997987.1">
    <property type="nucleotide sequence ID" value="NZ_RRZO01000163.1"/>
</dbReference>
<gene>
    <name evidence="3" type="ORF">EI220_12580</name>
</gene>
<evidence type="ECO:0000256" key="1">
    <source>
        <dbReference type="ARBA" id="ARBA00022729"/>
    </source>
</evidence>
<name>A0A426FZ49_STRSU</name>
<feature type="domain" description="G5" evidence="2">
    <location>
        <begin position="1"/>
        <end position="26"/>
    </location>
</feature>
<protein>
    <recommendedName>
        <fullName evidence="2">G5 domain-containing protein</fullName>
    </recommendedName>
</protein>
<evidence type="ECO:0000313" key="3">
    <source>
        <dbReference type="EMBL" id="RRN48000.1"/>
    </source>
</evidence>
<dbReference type="EMBL" id="RRZO01000163">
    <property type="protein sequence ID" value="RRN48000.1"/>
    <property type="molecule type" value="Genomic_DNA"/>
</dbReference>
<dbReference type="Pfam" id="PF07501">
    <property type="entry name" value="G5"/>
    <property type="match status" value="1"/>
</dbReference>
<feature type="non-terminal residue" evidence="3">
    <location>
        <position position="1"/>
    </location>
</feature>
<keyword evidence="1" id="KW-0732">Signal</keyword>
<evidence type="ECO:0000313" key="4">
    <source>
        <dbReference type="Proteomes" id="UP000278566"/>
    </source>
</evidence>
<feature type="domain" description="G5" evidence="2">
    <location>
        <begin position="41"/>
        <end position="110"/>
    </location>
</feature>